<organism evidence="4 5">
    <name type="scientific">Undibacterium fentianense</name>
    <dbReference type="NCBI Taxonomy" id="2828728"/>
    <lineage>
        <taxon>Bacteria</taxon>
        <taxon>Pseudomonadati</taxon>
        <taxon>Pseudomonadota</taxon>
        <taxon>Betaproteobacteria</taxon>
        <taxon>Burkholderiales</taxon>
        <taxon>Oxalobacteraceae</taxon>
        <taxon>Undibacterium</taxon>
    </lineage>
</organism>
<comment type="caution">
    <text evidence="4">The sequence shown here is derived from an EMBL/GenBank/DDBJ whole genome shotgun (WGS) entry which is preliminary data.</text>
</comment>
<dbReference type="InterPro" id="IPR000026">
    <property type="entry name" value="N1-like"/>
</dbReference>
<dbReference type="EMBL" id="JAGSPJ010000003">
    <property type="protein sequence ID" value="MBR7799986.1"/>
    <property type="molecule type" value="Genomic_DNA"/>
</dbReference>
<dbReference type="GO" id="GO:0003723">
    <property type="term" value="F:RNA binding"/>
    <property type="evidence" value="ECO:0007669"/>
    <property type="project" value="InterPro"/>
</dbReference>
<keyword evidence="2" id="KW-0378">Hydrolase</keyword>
<evidence type="ECO:0000256" key="2">
    <source>
        <dbReference type="ARBA" id="ARBA00022801"/>
    </source>
</evidence>
<evidence type="ECO:0000256" key="3">
    <source>
        <dbReference type="SAM" id="SignalP"/>
    </source>
</evidence>
<name>A0A941E245_9BURK</name>
<reference evidence="4" key="1">
    <citation type="submission" date="2021-04" db="EMBL/GenBank/DDBJ databases">
        <title>novel species isolated from subtropical streams in China.</title>
        <authorList>
            <person name="Lu H."/>
        </authorList>
    </citation>
    <scope>NUCLEOTIDE SEQUENCE</scope>
    <source>
        <strain evidence="4">FT137W</strain>
    </source>
</reference>
<feature type="signal peptide" evidence="3">
    <location>
        <begin position="1"/>
        <end position="24"/>
    </location>
</feature>
<dbReference type="Pfam" id="PF00545">
    <property type="entry name" value="Ribonuclease"/>
    <property type="match status" value="1"/>
</dbReference>
<keyword evidence="3" id="KW-0732">Signal</keyword>
<dbReference type="AlphaFoldDB" id="A0A941E245"/>
<keyword evidence="1" id="KW-0540">Nuclease</keyword>
<evidence type="ECO:0000313" key="4">
    <source>
        <dbReference type="EMBL" id="MBR7799986.1"/>
    </source>
</evidence>
<dbReference type="Gene3D" id="3.10.450.30">
    <property type="entry name" value="Microbial ribonucleases"/>
    <property type="match status" value="1"/>
</dbReference>
<dbReference type="Proteomes" id="UP000678545">
    <property type="component" value="Unassembled WGS sequence"/>
</dbReference>
<sequence length="121" mass="14360">MKSLFKKFWLTVLLSLSLVFPVFSQDEAFVRVQELPREAQQTLRMIRQGGPFPYEKDGSVFGNYERQLPKRPRGYYREYTVKTPYARNRGARRIVAGGAYPNFAEFFYTDDHYASFRKIRE</sequence>
<keyword evidence="5" id="KW-1185">Reference proteome</keyword>
<accession>A0A941E245</accession>
<dbReference type="RefSeq" id="WP_212675138.1">
    <property type="nucleotide sequence ID" value="NZ_JAGSPJ010000003.1"/>
</dbReference>
<dbReference type="InterPro" id="IPR016191">
    <property type="entry name" value="Ribonuclease/ribotoxin"/>
</dbReference>
<evidence type="ECO:0000313" key="5">
    <source>
        <dbReference type="Proteomes" id="UP000678545"/>
    </source>
</evidence>
<dbReference type="GO" id="GO:0004521">
    <property type="term" value="F:RNA endonuclease activity"/>
    <property type="evidence" value="ECO:0007669"/>
    <property type="project" value="InterPro"/>
</dbReference>
<proteinExistence type="predicted"/>
<dbReference type="SUPFAM" id="SSF53933">
    <property type="entry name" value="Microbial ribonucleases"/>
    <property type="match status" value="1"/>
</dbReference>
<gene>
    <name evidence="4" type="ORF">KDM90_08250</name>
</gene>
<protein>
    <submittedName>
        <fullName evidence="4">Ribonuclease</fullName>
    </submittedName>
</protein>
<evidence type="ECO:0000256" key="1">
    <source>
        <dbReference type="ARBA" id="ARBA00022722"/>
    </source>
</evidence>
<dbReference type="GO" id="GO:0016787">
    <property type="term" value="F:hydrolase activity"/>
    <property type="evidence" value="ECO:0007669"/>
    <property type="project" value="UniProtKB-KW"/>
</dbReference>
<feature type="chain" id="PRO_5036677247" evidence="3">
    <location>
        <begin position="25"/>
        <end position="121"/>
    </location>
</feature>